<dbReference type="SUPFAM" id="SSF48008">
    <property type="entry name" value="GntR ligand-binding domain-like"/>
    <property type="match status" value="1"/>
</dbReference>
<keyword evidence="1" id="KW-0805">Transcription regulation</keyword>
<keyword evidence="7" id="KW-1185">Reference proteome</keyword>
<proteinExistence type="predicted"/>
<evidence type="ECO:0000313" key="6">
    <source>
        <dbReference type="EMBL" id="BBC38657.1"/>
    </source>
</evidence>
<reference evidence="6 7" key="1">
    <citation type="journal article" date="2010" name="ChemBioChem">
        <title>Cloning and characterization of the biosynthetic gene cluster of 16-membered macrolide antibiotic FD-891: involvement of a dual functional cytochrome P450 monooxygenase catalyzing epoxidation and hydroxylation.</title>
        <authorList>
            <person name="Kudo F."/>
            <person name="Motegi A."/>
            <person name="Mizoue K."/>
            <person name="Eguchi T."/>
        </authorList>
    </citation>
    <scope>NUCLEOTIDE SEQUENCE [LARGE SCALE GENOMIC DNA]</scope>
    <source>
        <strain evidence="6 7">A-8890</strain>
    </source>
</reference>
<keyword evidence="2" id="KW-0238">DNA-binding</keyword>
<keyword evidence="3" id="KW-0804">Transcription</keyword>
<accession>A0ABN5W543</accession>
<evidence type="ECO:0000259" key="5">
    <source>
        <dbReference type="Pfam" id="PF07729"/>
    </source>
</evidence>
<gene>
    <name evidence="6" type="ORF">SGFS_099510</name>
</gene>
<sequence length="123" mass="13209">MVRHRFVLSPVPGRAHVSLPQHPRIIAAIVTEDPAAAEAAVRDHVAGVVEALRTLEARQGRASRARPWQQTTADPRHPQCLPPSVNGNEALPAIGSGPRPYASCGPTLPLERRVDRRTGRAAA</sequence>
<dbReference type="RefSeq" id="WP_286259168.1">
    <property type="nucleotide sequence ID" value="NZ_AP018448.1"/>
</dbReference>
<evidence type="ECO:0000256" key="3">
    <source>
        <dbReference type="ARBA" id="ARBA00023163"/>
    </source>
</evidence>
<protein>
    <recommendedName>
        <fullName evidence="5">GntR C-terminal domain-containing protein</fullName>
    </recommendedName>
</protein>
<reference evidence="6 7" key="2">
    <citation type="journal article" date="2023" name="ChemBioChem">
        <title>Acyltransferase Domain Exchange between Two Independent Type I Polyketide Synthases in the Same Producer Strain of Macrolide Antibiotics.</title>
        <authorList>
            <person name="Kudo F."/>
            <person name="Kishikawa K."/>
            <person name="Tsuboi K."/>
            <person name="Kido T."/>
            <person name="Usui T."/>
            <person name="Hashimoto J."/>
            <person name="Shin-Ya K."/>
            <person name="Miyanaga A."/>
            <person name="Eguchi T."/>
        </authorList>
    </citation>
    <scope>NUCLEOTIDE SEQUENCE [LARGE SCALE GENOMIC DNA]</scope>
    <source>
        <strain evidence="6 7">A-8890</strain>
    </source>
</reference>
<dbReference type="InterPro" id="IPR011711">
    <property type="entry name" value="GntR_C"/>
</dbReference>
<dbReference type="Proteomes" id="UP001321542">
    <property type="component" value="Chromosome"/>
</dbReference>
<evidence type="ECO:0000256" key="1">
    <source>
        <dbReference type="ARBA" id="ARBA00023015"/>
    </source>
</evidence>
<feature type="region of interest" description="Disordered" evidence="4">
    <location>
        <begin position="58"/>
        <end position="123"/>
    </location>
</feature>
<name>A0ABN5W543_9ACTN</name>
<dbReference type="Gene3D" id="1.20.120.530">
    <property type="entry name" value="GntR ligand-binding domain-like"/>
    <property type="match status" value="1"/>
</dbReference>
<evidence type="ECO:0000256" key="2">
    <source>
        <dbReference type="ARBA" id="ARBA00023125"/>
    </source>
</evidence>
<feature type="compositionally biased region" description="Basic and acidic residues" evidence="4">
    <location>
        <begin position="110"/>
        <end position="123"/>
    </location>
</feature>
<dbReference type="InterPro" id="IPR008920">
    <property type="entry name" value="TF_FadR/GntR_C"/>
</dbReference>
<dbReference type="EMBL" id="AP018448">
    <property type="protein sequence ID" value="BBC38657.1"/>
    <property type="molecule type" value="Genomic_DNA"/>
</dbReference>
<organism evidence="6 7">
    <name type="scientific">Streptomyces graminofaciens</name>
    <dbReference type="NCBI Taxonomy" id="68212"/>
    <lineage>
        <taxon>Bacteria</taxon>
        <taxon>Bacillati</taxon>
        <taxon>Actinomycetota</taxon>
        <taxon>Actinomycetes</taxon>
        <taxon>Kitasatosporales</taxon>
        <taxon>Streptomycetaceae</taxon>
        <taxon>Streptomyces</taxon>
    </lineage>
</organism>
<evidence type="ECO:0000313" key="7">
    <source>
        <dbReference type="Proteomes" id="UP001321542"/>
    </source>
</evidence>
<dbReference type="Pfam" id="PF07729">
    <property type="entry name" value="FCD"/>
    <property type="match status" value="1"/>
</dbReference>
<feature type="domain" description="GntR C-terminal" evidence="5">
    <location>
        <begin position="10"/>
        <end position="46"/>
    </location>
</feature>
<evidence type="ECO:0000256" key="4">
    <source>
        <dbReference type="SAM" id="MobiDB-lite"/>
    </source>
</evidence>